<evidence type="ECO:0000256" key="1">
    <source>
        <dbReference type="ARBA" id="ARBA00004167"/>
    </source>
</evidence>
<dbReference type="AlphaFoldDB" id="A0A6B2G8Z2"/>
<evidence type="ECO:0000256" key="5">
    <source>
        <dbReference type="ARBA" id="ARBA00023136"/>
    </source>
</evidence>
<proteinExistence type="predicted"/>
<dbReference type="GO" id="GO:0007009">
    <property type="term" value="P:plasma membrane organization"/>
    <property type="evidence" value="ECO:0007669"/>
    <property type="project" value="TreeGrafter"/>
</dbReference>
<keyword evidence="2" id="KW-0812">Transmembrane</keyword>
<dbReference type="SUPFAM" id="SSF49562">
    <property type="entry name" value="C2 domain (Calcium/lipid-binding domain, CaLB)"/>
    <property type="match status" value="1"/>
</dbReference>
<dbReference type="EMBL" id="GHBR01003442">
    <property type="protein sequence ID" value="NDJ97701.1"/>
    <property type="molecule type" value="Transcribed_RNA"/>
</dbReference>
<evidence type="ECO:0000313" key="7">
    <source>
        <dbReference type="EMBL" id="NDJ97701.1"/>
    </source>
</evidence>
<dbReference type="PANTHER" id="PTHR12546">
    <property type="entry name" value="FER-1-LIKE"/>
    <property type="match status" value="1"/>
</dbReference>
<keyword evidence="5" id="KW-0472">Membrane</keyword>
<dbReference type="Gene3D" id="2.60.40.150">
    <property type="entry name" value="C2 domain"/>
    <property type="match status" value="1"/>
</dbReference>
<feature type="domain" description="C2" evidence="6">
    <location>
        <begin position="37"/>
        <end position="134"/>
    </location>
</feature>
<dbReference type="InterPro" id="IPR037721">
    <property type="entry name" value="Ferlin"/>
</dbReference>
<evidence type="ECO:0000256" key="3">
    <source>
        <dbReference type="ARBA" id="ARBA00022737"/>
    </source>
</evidence>
<dbReference type="InterPro" id="IPR000008">
    <property type="entry name" value="C2_dom"/>
</dbReference>
<reference evidence="7" key="1">
    <citation type="submission" date="2018-11" db="EMBL/GenBank/DDBJ databases">
        <title>Myxobolus squamalis genome and transcriptome.</title>
        <authorList>
            <person name="Yahalomi D."/>
            <person name="Atkinson S.D."/>
            <person name="Neuhof M."/>
            <person name="Chang E.S."/>
            <person name="Philippe H."/>
            <person name="Cartwright P."/>
            <person name="Bartholomew J.L."/>
            <person name="Huchon D."/>
        </authorList>
    </citation>
    <scope>NUCLEOTIDE SEQUENCE</scope>
    <source>
        <strain evidence="7">71B08</strain>
        <tissue evidence="7">Whole</tissue>
    </source>
</reference>
<sequence length="134" mass="15251">MWKQYSVIDAIAWLGLEKNKNQFLSKISNDIPRDTYKELQNDLSQQINFPNSLKLTLRAHVYLAINVKATDSSGSCDPFVAIYFLEHSALTIIKNETLCPVWSQTLFLSDIEYAGMVSKIHDSPPYVIIKLLTV</sequence>
<keyword evidence="4" id="KW-1133">Transmembrane helix</keyword>
<dbReference type="GO" id="GO:0016020">
    <property type="term" value="C:membrane"/>
    <property type="evidence" value="ECO:0007669"/>
    <property type="project" value="UniProtKB-SubCell"/>
</dbReference>
<evidence type="ECO:0000259" key="6">
    <source>
        <dbReference type="PROSITE" id="PS50004"/>
    </source>
</evidence>
<comment type="subcellular location">
    <subcellularLocation>
        <location evidence="1">Membrane</location>
        <topology evidence="1">Single-pass membrane protein</topology>
    </subcellularLocation>
</comment>
<keyword evidence="3" id="KW-0677">Repeat</keyword>
<protein>
    <submittedName>
        <fullName evidence="7">Otoferlin (Trinotate prediction)</fullName>
    </submittedName>
</protein>
<organism evidence="7">
    <name type="scientific">Myxobolus squamalis</name>
    <name type="common">Myxosporean</name>
    <dbReference type="NCBI Taxonomy" id="59785"/>
    <lineage>
        <taxon>Eukaryota</taxon>
        <taxon>Metazoa</taxon>
        <taxon>Cnidaria</taxon>
        <taxon>Myxozoa</taxon>
        <taxon>Myxosporea</taxon>
        <taxon>Bivalvulida</taxon>
        <taxon>Platysporina</taxon>
        <taxon>Myxobolidae</taxon>
        <taxon>Myxobolus</taxon>
    </lineage>
</organism>
<dbReference type="InterPro" id="IPR035892">
    <property type="entry name" value="C2_domain_sf"/>
</dbReference>
<accession>A0A6B2G8Z2</accession>
<evidence type="ECO:0000256" key="4">
    <source>
        <dbReference type="ARBA" id="ARBA00022989"/>
    </source>
</evidence>
<dbReference type="PANTHER" id="PTHR12546:SF33">
    <property type="entry name" value="SPERM VESICLE FUSION PROTEIN FER-1"/>
    <property type="match status" value="1"/>
</dbReference>
<name>A0A6B2G8Z2_MYXSQ</name>
<dbReference type="Pfam" id="PF00168">
    <property type="entry name" value="C2"/>
    <property type="match status" value="1"/>
</dbReference>
<dbReference type="PROSITE" id="PS50004">
    <property type="entry name" value="C2"/>
    <property type="match status" value="1"/>
</dbReference>
<evidence type="ECO:0000256" key="2">
    <source>
        <dbReference type="ARBA" id="ARBA00022692"/>
    </source>
</evidence>